<evidence type="ECO:0000313" key="3">
    <source>
        <dbReference type="Proteomes" id="UP000011873"/>
    </source>
</evidence>
<feature type="region of interest" description="Disordered" evidence="1">
    <location>
        <begin position="1"/>
        <end position="20"/>
    </location>
</feature>
<dbReference type="EMBL" id="ANMU01000044">
    <property type="protein sequence ID" value="EMJ83426.1"/>
    <property type="molecule type" value="Genomic_DNA"/>
</dbReference>
<accession>M6BY46</accession>
<comment type="caution">
    <text evidence="2">The sequence shown here is derived from an EMBL/GenBank/DDBJ whole genome shotgun (WGS) entry which is preliminary data.</text>
</comment>
<dbReference type="Proteomes" id="UP000011873">
    <property type="component" value="Unassembled WGS sequence"/>
</dbReference>
<reference evidence="2 3" key="1">
    <citation type="submission" date="2013-01" db="EMBL/GenBank/DDBJ databases">
        <authorList>
            <person name="Harkins D.M."/>
            <person name="Durkin A.S."/>
            <person name="Brinkac L.M."/>
            <person name="Haft D.H."/>
            <person name="Selengut J.D."/>
            <person name="Sanka R."/>
            <person name="DePew J."/>
            <person name="Purushe J."/>
            <person name="Galloway R.L."/>
            <person name="Vinetz J.M."/>
            <person name="Sutton G.G."/>
            <person name="Nierman W.C."/>
            <person name="Fouts D.E."/>
        </authorList>
    </citation>
    <scope>NUCLEOTIDE SEQUENCE [LARGE SCALE GENOMIC DNA]</scope>
    <source>
        <strain evidence="2 3">Sponselee CDC</strain>
    </source>
</reference>
<organism evidence="2 3">
    <name type="scientific">Leptospira borgpetersenii serovar Hardjo-bovis str. Sponselee</name>
    <dbReference type="NCBI Taxonomy" id="1303729"/>
    <lineage>
        <taxon>Bacteria</taxon>
        <taxon>Pseudomonadati</taxon>
        <taxon>Spirochaetota</taxon>
        <taxon>Spirochaetia</taxon>
        <taxon>Leptospirales</taxon>
        <taxon>Leptospiraceae</taxon>
        <taxon>Leptospira</taxon>
    </lineage>
</organism>
<name>M6BY46_LEPBO</name>
<gene>
    <name evidence="2" type="ORF">LEP1GSC016_1371</name>
</gene>
<evidence type="ECO:0000256" key="1">
    <source>
        <dbReference type="SAM" id="MobiDB-lite"/>
    </source>
</evidence>
<evidence type="ECO:0000313" key="2">
    <source>
        <dbReference type="EMBL" id="EMJ83426.1"/>
    </source>
</evidence>
<sequence>MIEETKNRYSNPKTKQDIPVSFCPLSRTSEASSSVFSPLNGQF</sequence>
<proteinExistence type="predicted"/>
<dbReference type="AlphaFoldDB" id="M6BY46"/>
<protein>
    <submittedName>
        <fullName evidence="2">Uncharacterized protein</fullName>
    </submittedName>
</protein>
<dbReference type="PATRIC" id="fig|1218567.3.peg.1049"/>